<sequence length="114" mass="13095">MFRNWAKLPLLTLCWLSSPKLWAIGLANWAVHNILPYLSSRRPRRAFVLEVLNVLGELPQILFTFPSDFALGEVFPLHQVLAMCWHASPRNHVVRNDVVHIFVERGDNGGWRGP</sequence>
<proteinExistence type="predicted"/>
<gene>
    <name evidence="1" type="ORF">CISIN_1g033660mg</name>
</gene>
<accession>A0A067D7D6</accession>
<evidence type="ECO:0000313" key="2">
    <source>
        <dbReference type="Proteomes" id="UP000027120"/>
    </source>
</evidence>
<name>A0A067D7D6_CITSI</name>
<organism evidence="1 2">
    <name type="scientific">Citrus sinensis</name>
    <name type="common">Sweet orange</name>
    <name type="synonym">Citrus aurantium var. sinensis</name>
    <dbReference type="NCBI Taxonomy" id="2711"/>
    <lineage>
        <taxon>Eukaryota</taxon>
        <taxon>Viridiplantae</taxon>
        <taxon>Streptophyta</taxon>
        <taxon>Embryophyta</taxon>
        <taxon>Tracheophyta</taxon>
        <taxon>Spermatophyta</taxon>
        <taxon>Magnoliopsida</taxon>
        <taxon>eudicotyledons</taxon>
        <taxon>Gunneridae</taxon>
        <taxon>Pentapetalae</taxon>
        <taxon>rosids</taxon>
        <taxon>malvids</taxon>
        <taxon>Sapindales</taxon>
        <taxon>Rutaceae</taxon>
        <taxon>Aurantioideae</taxon>
        <taxon>Citrus</taxon>
    </lineage>
</organism>
<protein>
    <submittedName>
        <fullName evidence="1">Uncharacterized protein</fullName>
    </submittedName>
</protein>
<dbReference type="EMBL" id="KK790608">
    <property type="protein sequence ID" value="KDO37470.1"/>
    <property type="molecule type" value="Genomic_DNA"/>
</dbReference>
<dbReference type="AlphaFoldDB" id="A0A067D7D6"/>
<reference evidence="1 2" key="1">
    <citation type="submission" date="2014-04" db="EMBL/GenBank/DDBJ databases">
        <authorList>
            <consortium name="International Citrus Genome Consortium"/>
            <person name="Gmitter F."/>
            <person name="Chen C."/>
            <person name="Farmerie W."/>
            <person name="Harkins T."/>
            <person name="Desany B."/>
            <person name="Mohiuddin M."/>
            <person name="Kodira C."/>
            <person name="Borodovsky M."/>
            <person name="Lomsadze A."/>
            <person name="Burns P."/>
            <person name="Jenkins J."/>
            <person name="Prochnik S."/>
            <person name="Shu S."/>
            <person name="Chapman J."/>
            <person name="Pitluck S."/>
            <person name="Schmutz J."/>
            <person name="Rokhsar D."/>
        </authorList>
    </citation>
    <scope>NUCLEOTIDE SEQUENCE</scope>
</reference>
<keyword evidence="2" id="KW-1185">Reference proteome</keyword>
<evidence type="ECO:0000313" key="1">
    <source>
        <dbReference type="EMBL" id="KDO37470.1"/>
    </source>
</evidence>
<dbReference type="Proteomes" id="UP000027120">
    <property type="component" value="Unassembled WGS sequence"/>
</dbReference>